<proteinExistence type="inferred from homology"/>
<dbReference type="Proteomes" id="UP000054558">
    <property type="component" value="Unassembled WGS sequence"/>
</dbReference>
<dbReference type="GO" id="GO:0005634">
    <property type="term" value="C:nucleus"/>
    <property type="evidence" value="ECO:0007669"/>
    <property type="project" value="UniProtKB-SubCell"/>
</dbReference>
<dbReference type="PANTHER" id="PTHR33305:SF30">
    <property type="entry name" value="ETHYLENE INSENSITIVE 3-LIKE 3 PROTEIN"/>
    <property type="match status" value="1"/>
</dbReference>
<dbReference type="FunFam" id="1.10.3180.10:FF:000001">
    <property type="entry name" value="Ethylene insensitive 3-like 1"/>
    <property type="match status" value="1"/>
</dbReference>
<feature type="region of interest" description="Disordered" evidence="5">
    <location>
        <begin position="679"/>
        <end position="718"/>
    </location>
</feature>
<dbReference type="AlphaFoldDB" id="A0A1Y1IPV6"/>
<dbReference type="GO" id="GO:0003700">
    <property type="term" value="F:DNA-binding transcription factor activity"/>
    <property type="evidence" value="ECO:0007669"/>
    <property type="project" value="InterPro"/>
</dbReference>
<dbReference type="OrthoDB" id="2020384at2759"/>
<accession>A0A1Y1IPV6</accession>
<keyword evidence="8" id="KW-1185">Reference proteome</keyword>
<evidence type="ECO:0000256" key="1">
    <source>
        <dbReference type="ARBA" id="ARBA00004123"/>
    </source>
</evidence>
<dbReference type="InterPro" id="IPR006957">
    <property type="entry name" value="EIN3"/>
</dbReference>
<feature type="region of interest" description="Disordered" evidence="5">
    <location>
        <begin position="164"/>
        <end position="189"/>
    </location>
</feature>
<protein>
    <submittedName>
        <fullName evidence="7">ETHYLENE-INSENSITIVE3-like protein</fullName>
    </submittedName>
</protein>
<gene>
    <name evidence="7" type="ORF">KFL_008010040</name>
</gene>
<dbReference type="EMBL" id="DF237750">
    <property type="protein sequence ID" value="GAQ91529.1"/>
    <property type="molecule type" value="Genomic_DNA"/>
</dbReference>
<evidence type="ECO:0000259" key="6">
    <source>
        <dbReference type="Pfam" id="PF04873"/>
    </source>
</evidence>
<dbReference type="InterPro" id="IPR047091">
    <property type="entry name" value="EIN3-like_DNA-bd"/>
</dbReference>
<dbReference type="STRING" id="105231.A0A1Y1IPV6"/>
<keyword evidence="4" id="KW-0539">Nucleus</keyword>
<feature type="compositionally biased region" description="Basic and acidic residues" evidence="5">
    <location>
        <begin position="81"/>
        <end position="90"/>
    </location>
</feature>
<evidence type="ECO:0000256" key="3">
    <source>
        <dbReference type="ARBA" id="ARBA00022745"/>
    </source>
</evidence>
<organism evidence="7 8">
    <name type="scientific">Klebsormidium nitens</name>
    <name type="common">Green alga</name>
    <name type="synonym">Ulothrix nitens</name>
    <dbReference type="NCBI Taxonomy" id="105231"/>
    <lineage>
        <taxon>Eukaryota</taxon>
        <taxon>Viridiplantae</taxon>
        <taxon>Streptophyta</taxon>
        <taxon>Klebsormidiophyceae</taxon>
        <taxon>Klebsormidiales</taxon>
        <taxon>Klebsormidiaceae</taxon>
        <taxon>Klebsormidium</taxon>
    </lineage>
</organism>
<dbReference type="PANTHER" id="PTHR33305">
    <property type="entry name" value="ETHYLENE INSENSITIVE 3-LIKE 2 PROTEIN"/>
    <property type="match status" value="1"/>
</dbReference>
<sequence>MAQGQDVKRRASTLEGEWLKSLAANVGEQCGEQSTVDIADMLDASLQDDEVSDDEVDVEGLERRMWRDMWKLRRLKERLRRKEGADEKPQQKQSQEQARRKQMSRAHDEILKYMLKMMEVYKAQGFVYGIIPEKGKPVGGASENLRAWWKDKVRFDRNGPAAAAKYAAEHASQWGGPNPQSPPAPTPSSLAELQDTTLGSLLSALMQHCTPPQRRYPLEKEVAPPWWPTGEEEWWPQVGLPPGSGPPPYRKPHNLKKAWKVGVLTAVIKHMAPDISKVRKLVQQSKGLQDKMTARESATWLAVLAQEGAQNGGGGHHGPGPAMMVSGEGSAEDYDVEGPAKPSPPLVITSLPGEDEGEKASPRTGLGVLDHGNRGVANSSSVSIASPPLGPRKRASPGEQPHSGGTLLFTCQYIMCPRHEAWNAFPNRAARNAHQASCAFKVEEGGVGGGREAPRNENGGLMKSELRQWEARLGGEAHGEAGPHAPPHDIFKSPDLLPLHYPNDIFAGLFSEGGEHVVEKGGGQFGNPLDSFSLDALDGLDGQHWGGEAAVQFPRPVTPLEEVGIDGAFHTHLPGGQHAPHHHPPVLMGIDHSEQRQRAAQSHTPQGFGSFQGFSGGALENSLPPTNVQHDSLSMYTTSGLLEQIPQTAAQQGHEQRSTDWLGLQQAEMLFGSGVPFALEPPKRPSRQASVAGSLVGDQSKSPESAAVSEMGDSEFVW</sequence>
<name>A0A1Y1IPV6_KLENI</name>
<reference evidence="7 8" key="1">
    <citation type="journal article" date="2014" name="Nat. Commun.">
        <title>Klebsormidium flaccidum genome reveals primary factors for plant terrestrial adaptation.</title>
        <authorList>
            <person name="Hori K."/>
            <person name="Maruyama F."/>
            <person name="Fujisawa T."/>
            <person name="Togashi T."/>
            <person name="Yamamoto N."/>
            <person name="Seo M."/>
            <person name="Sato S."/>
            <person name="Yamada T."/>
            <person name="Mori H."/>
            <person name="Tajima N."/>
            <person name="Moriyama T."/>
            <person name="Ikeuchi M."/>
            <person name="Watanabe M."/>
            <person name="Wada H."/>
            <person name="Kobayashi K."/>
            <person name="Saito M."/>
            <person name="Masuda T."/>
            <person name="Sasaki-Sekimoto Y."/>
            <person name="Mashiguchi K."/>
            <person name="Awai K."/>
            <person name="Shimojima M."/>
            <person name="Masuda S."/>
            <person name="Iwai M."/>
            <person name="Nobusawa T."/>
            <person name="Narise T."/>
            <person name="Kondo S."/>
            <person name="Saito H."/>
            <person name="Sato R."/>
            <person name="Murakawa M."/>
            <person name="Ihara Y."/>
            <person name="Oshima-Yamada Y."/>
            <person name="Ohtaka K."/>
            <person name="Satoh M."/>
            <person name="Sonobe K."/>
            <person name="Ishii M."/>
            <person name="Ohtani R."/>
            <person name="Kanamori-Sato M."/>
            <person name="Honoki R."/>
            <person name="Miyazaki D."/>
            <person name="Mochizuki H."/>
            <person name="Umetsu J."/>
            <person name="Higashi K."/>
            <person name="Shibata D."/>
            <person name="Kamiya Y."/>
            <person name="Sato N."/>
            <person name="Nakamura Y."/>
            <person name="Tabata S."/>
            <person name="Ida S."/>
            <person name="Kurokawa K."/>
            <person name="Ohta H."/>
        </authorList>
    </citation>
    <scope>NUCLEOTIDE SEQUENCE [LARGE SCALE GENOMIC DNA]</scope>
    <source>
        <strain evidence="7 8">NIES-2285</strain>
    </source>
</reference>
<keyword evidence="3" id="KW-0936">Ethylene signaling pathway</keyword>
<comment type="similarity">
    <text evidence="2">Belongs to the EIN3 family.</text>
</comment>
<evidence type="ECO:0000256" key="5">
    <source>
        <dbReference type="SAM" id="MobiDB-lite"/>
    </source>
</evidence>
<dbReference type="Pfam" id="PF04873">
    <property type="entry name" value="EIN3_DNA-bd"/>
    <property type="match status" value="1"/>
</dbReference>
<feature type="compositionally biased region" description="Polar residues" evidence="5">
    <location>
        <begin position="687"/>
        <end position="703"/>
    </location>
</feature>
<evidence type="ECO:0000313" key="8">
    <source>
        <dbReference type="Proteomes" id="UP000054558"/>
    </source>
</evidence>
<feature type="region of interest" description="Disordered" evidence="5">
    <location>
        <begin position="81"/>
        <end position="103"/>
    </location>
</feature>
<dbReference type="GO" id="GO:0009873">
    <property type="term" value="P:ethylene-activated signaling pathway"/>
    <property type="evidence" value="ECO:0007669"/>
    <property type="project" value="UniProtKB-KW"/>
</dbReference>
<feature type="region of interest" description="Disordered" evidence="5">
    <location>
        <begin position="309"/>
        <end position="403"/>
    </location>
</feature>
<evidence type="ECO:0000313" key="7">
    <source>
        <dbReference type="EMBL" id="GAQ91529.1"/>
    </source>
</evidence>
<evidence type="ECO:0000256" key="4">
    <source>
        <dbReference type="ARBA" id="ARBA00023242"/>
    </source>
</evidence>
<evidence type="ECO:0000256" key="2">
    <source>
        <dbReference type="ARBA" id="ARBA00009416"/>
    </source>
</evidence>
<feature type="domain" description="Ethylene insensitive 3-like DNA-binding" evidence="6">
    <location>
        <begin position="60"/>
        <end position="307"/>
    </location>
</feature>
<comment type="subcellular location">
    <subcellularLocation>
        <location evidence="1">Nucleus</location>
    </subcellularLocation>
</comment>
<dbReference type="Gene3D" id="1.10.3180.10">
    <property type="entry name" value="DNA-binding domain of EIN3-like"/>
    <property type="match status" value="2"/>
</dbReference>
<dbReference type="InterPro" id="IPR023278">
    <property type="entry name" value="Ethylene_insens-like_DNA-bd"/>
</dbReference>
<feature type="region of interest" description="Disordered" evidence="5">
    <location>
        <begin position="593"/>
        <end position="629"/>
    </location>
</feature>
<dbReference type="SUPFAM" id="SSF116768">
    <property type="entry name" value="DNA-binding domain of EIN3-like"/>
    <property type="match status" value="1"/>
</dbReference>